<dbReference type="EMBL" id="JAHRIO010010189">
    <property type="protein sequence ID" value="MEQ2160928.1"/>
    <property type="molecule type" value="Genomic_DNA"/>
</dbReference>
<evidence type="ECO:0000313" key="2">
    <source>
        <dbReference type="EMBL" id="MEQ2160928.1"/>
    </source>
</evidence>
<accession>A0ABV0MP88</accession>
<sequence>SVGKTELLYHLLCRCVMPETAGGLEVDVVFVDTDYSLDMLRLVSILDSRLNAGGTNNMSRLQRFHSWMSDSDHFLHLQVLPS</sequence>
<dbReference type="InterPro" id="IPR030547">
    <property type="entry name" value="XRCC2"/>
</dbReference>
<gene>
    <name evidence="2" type="primary">XRCC2</name>
    <name evidence="2" type="ORF">GOODEAATRI_004542</name>
</gene>
<feature type="non-terminal residue" evidence="2">
    <location>
        <position position="82"/>
    </location>
</feature>
<dbReference type="PANTHER" id="PTHR46644">
    <property type="entry name" value="DNA REPAIR PROTEIN XRCC2"/>
    <property type="match status" value="1"/>
</dbReference>
<comment type="caution">
    <text evidence="2">The sequence shown here is derived from an EMBL/GenBank/DDBJ whole genome shotgun (WGS) entry which is preliminary data.</text>
</comment>
<dbReference type="Gene3D" id="3.40.50.300">
    <property type="entry name" value="P-loop containing nucleotide triphosphate hydrolases"/>
    <property type="match status" value="1"/>
</dbReference>
<dbReference type="PROSITE" id="PS50162">
    <property type="entry name" value="RECA_2"/>
    <property type="match status" value="1"/>
</dbReference>
<organism evidence="2 3">
    <name type="scientific">Goodea atripinnis</name>
    <dbReference type="NCBI Taxonomy" id="208336"/>
    <lineage>
        <taxon>Eukaryota</taxon>
        <taxon>Metazoa</taxon>
        <taxon>Chordata</taxon>
        <taxon>Craniata</taxon>
        <taxon>Vertebrata</taxon>
        <taxon>Euteleostomi</taxon>
        <taxon>Actinopterygii</taxon>
        <taxon>Neopterygii</taxon>
        <taxon>Teleostei</taxon>
        <taxon>Neoteleostei</taxon>
        <taxon>Acanthomorphata</taxon>
        <taxon>Ovalentaria</taxon>
        <taxon>Atherinomorphae</taxon>
        <taxon>Cyprinodontiformes</taxon>
        <taxon>Goodeidae</taxon>
        <taxon>Goodea</taxon>
    </lineage>
</organism>
<evidence type="ECO:0000313" key="3">
    <source>
        <dbReference type="Proteomes" id="UP001476798"/>
    </source>
</evidence>
<dbReference type="Proteomes" id="UP001476798">
    <property type="component" value="Unassembled WGS sequence"/>
</dbReference>
<dbReference type="SUPFAM" id="SSF52540">
    <property type="entry name" value="P-loop containing nucleoside triphosphate hydrolases"/>
    <property type="match status" value="1"/>
</dbReference>
<name>A0ABV0MP88_9TELE</name>
<evidence type="ECO:0000259" key="1">
    <source>
        <dbReference type="PROSITE" id="PS50162"/>
    </source>
</evidence>
<dbReference type="InterPro" id="IPR020588">
    <property type="entry name" value="RecA_ATP-bd"/>
</dbReference>
<protein>
    <submittedName>
        <fullName evidence="2">DNA repair protein xrcc2</fullName>
    </submittedName>
</protein>
<dbReference type="PANTHER" id="PTHR46644:SF2">
    <property type="entry name" value="DNA REPAIR PROTEIN XRCC2"/>
    <property type="match status" value="1"/>
</dbReference>
<keyword evidence="3" id="KW-1185">Reference proteome</keyword>
<feature type="domain" description="RecA family profile 1" evidence="1">
    <location>
        <begin position="1"/>
        <end position="82"/>
    </location>
</feature>
<feature type="non-terminal residue" evidence="2">
    <location>
        <position position="1"/>
    </location>
</feature>
<reference evidence="2 3" key="1">
    <citation type="submission" date="2021-06" db="EMBL/GenBank/DDBJ databases">
        <authorList>
            <person name="Palmer J.M."/>
        </authorList>
    </citation>
    <scope>NUCLEOTIDE SEQUENCE [LARGE SCALE GENOMIC DNA]</scope>
    <source>
        <strain evidence="2 3">GA_2019</strain>
        <tissue evidence="2">Muscle</tissue>
    </source>
</reference>
<dbReference type="InterPro" id="IPR027417">
    <property type="entry name" value="P-loop_NTPase"/>
</dbReference>
<proteinExistence type="predicted"/>